<protein>
    <submittedName>
        <fullName evidence="1">Uncharacterized protein</fullName>
    </submittedName>
</protein>
<dbReference type="AlphaFoldDB" id="A0A0B6RZ19"/>
<reference evidence="1 2" key="2">
    <citation type="journal article" date="2016" name="Appl. Microbiol. Biotechnol.">
        <title>Mutations improving production and secretion of extracellular lipase by Burkholderia glumae PG1.</title>
        <authorList>
            <person name="Knapp A."/>
            <person name="Voget S."/>
            <person name="Gao R."/>
            <person name="Zaburannyi N."/>
            <person name="Krysciak D."/>
            <person name="Breuer M."/>
            <person name="Hauer B."/>
            <person name="Streit W.R."/>
            <person name="Muller R."/>
            <person name="Daniel R."/>
            <person name="Jaeger K.E."/>
        </authorList>
    </citation>
    <scope>NUCLEOTIDE SEQUENCE [LARGE SCALE GENOMIC DNA]</scope>
    <source>
        <strain evidence="1 2">PG1</strain>
    </source>
</reference>
<sequence length="222" mass="24568">MKLKDRMRLSIRRRAGQVVLRTELGALGSASQVSHALKMLQDEGELIRLGAGVYAKAGRDPKTGTVQPLADVETLAREVADKLNLSVGSEGVISPDGDLMLETGRRRVSRKLVLNGHEVAYVNDRVRERLEKSSRGVHPAIPTKGVAQFIHSLARRHRVHYTRTPTDQWAETVTRLAGDEVCSGPVEDLLIALKRAGKLSTHDMAALLINYLRERKQDVRSV</sequence>
<gene>
    <name evidence="1" type="ORF">BGL_1c28870</name>
</gene>
<dbReference type="HOGENOM" id="CLU_1243384_0_0_4"/>
<evidence type="ECO:0000313" key="2">
    <source>
        <dbReference type="Proteomes" id="UP000031838"/>
    </source>
</evidence>
<evidence type="ECO:0000313" key="1">
    <source>
        <dbReference type="EMBL" id="AJK47364.1"/>
    </source>
</evidence>
<dbReference type="KEGG" id="bgp:BGL_1c28870"/>
<accession>A0A0B6RZ19</accession>
<dbReference type="RefSeq" id="WP_226993568.1">
    <property type="nucleotide sequence ID" value="NZ_CP002580.1"/>
</dbReference>
<reference evidence="2" key="1">
    <citation type="submission" date="2011-03" db="EMBL/GenBank/DDBJ databases">
        <authorList>
            <person name="Voget S."/>
            <person name="Streit W.R."/>
            <person name="Jaeger K.E."/>
            <person name="Daniel R."/>
        </authorList>
    </citation>
    <scope>NUCLEOTIDE SEQUENCE [LARGE SCALE GENOMIC DNA]</scope>
    <source>
        <strain evidence="2">PG1</strain>
    </source>
</reference>
<organism evidence="1 2">
    <name type="scientific">Burkholderia plantarii</name>
    <dbReference type="NCBI Taxonomy" id="41899"/>
    <lineage>
        <taxon>Bacteria</taxon>
        <taxon>Pseudomonadati</taxon>
        <taxon>Pseudomonadota</taxon>
        <taxon>Betaproteobacteria</taxon>
        <taxon>Burkholderiales</taxon>
        <taxon>Burkholderiaceae</taxon>
        <taxon>Burkholderia</taxon>
    </lineage>
</organism>
<dbReference type="Proteomes" id="UP000031838">
    <property type="component" value="Chromosome 1"/>
</dbReference>
<name>A0A0B6RZ19_BURPL</name>
<proteinExistence type="predicted"/>
<dbReference type="EMBL" id="CP002580">
    <property type="protein sequence ID" value="AJK47364.1"/>
    <property type="molecule type" value="Genomic_DNA"/>
</dbReference>
<keyword evidence="2" id="KW-1185">Reference proteome</keyword>